<dbReference type="EMBL" id="LNAM01000002">
    <property type="protein sequence ID" value="KSV60557.1"/>
    <property type="molecule type" value="Genomic_DNA"/>
</dbReference>
<organism evidence="2 3">
    <name type="scientific">Acetivibrio ethanolgignens</name>
    <dbReference type="NCBI Taxonomy" id="290052"/>
    <lineage>
        <taxon>Bacteria</taxon>
        <taxon>Bacillati</taxon>
        <taxon>Bacillota</taxon>
        <taxon>Clostridia</taxon>
        <taxon>Eubacteriales</taxon>
        <taxon>Oscillospiraceae</taxon>
        <taxon>Acetivibrio</taxon>
    </lineage>
</organism>
<evidence type="ECO:0000313" key="2">
    <source>
        <dbReference type="EMBL" id="KSV60557.1"/>
    </source>
</evidence>
<evidence type="ECO:0000313" key="3">
    <source>
        <dbReference type="Proteomes" id="UP000054874"/>
    </source>
</evidence>
<accession>A0A0V8QIY1</accession>
<evidence type="ECO:0000259" key="1">
    <source>
        <dbReference type="Pfam" id="PF12728"/>
    </source>
</evidence>
<dbReference type="AlphaFoldDB" id="A0A0V8QIY1"/>
<reference evidence="2 3" key="1">
    <citation type="submission" date="2015-11" db="EMBL/GenBank/DDBJ databases">
        <title>Butyribacter intestini gen. nov., sp. nov., a butyric acid-producing bacterium of the family Lachnospiraceae isolated from the human faeces.</title>
        <authorList>
            <person name="Zou Y."/>
            <person name="Xue W."/>
            <person name="Luo G."/>
            <person name="Lv M."/>
        </authorList>
    </citation>
    <scope>NUCLEOTIDE SEQUENCE [LARGE SCALE GENOMIC DNA]</scope>
    <source>
        <strain evidence="2 3">ACET-33324</strain>
    </source>
</reference>
<dbReference type="InterPro" id="IPR041657">
    <property type="entry name" value="HTH_17"/>
</dbReference>
<protein>
    <submittedName>
        <fullName evidence="2">DNA-binding protein</fullName>
    </submittedName>
</protein>
<keyword evidence="3" id="KW-1185">Reference proteome</keyword>
<keyword evidence="2" id="KW-0238">DNA-binding</keyword>
<proteinExistence type="predicted"/>
<sequence>MNDKKKLKNYDDLPLVLDVDDVRRIMGISRTSAYELVRTPGFPAFRSGRLIKVSKKAFFDWMAKGNPAADNVPSTTH</sequence>
<name>A0A0V8QIY1_9FIRM</name>
<feature type="domain" description="Helix-turn-helix" evidence="1">
    <location>
        <begin position="16"/>
        <end position="64"/>
    </location>
</feature>
<gene>
    <name evidence="2" type="ORF">ASU35_05120</name>
</gene>
<dbReference type="Proteomes" id="UP000054874">
    <property type="component" value="Unassembled WGS sequence"/>
</dbReference>
<dbReference type="GO" id="GO:0003677">
    <property type="term" value="F:DNA binding"/>
    <property type="evidence" value="ECO:0007669"/>
    <property type="project" value="UniProtKB-KW"/>
</dbReference>
<dbReference type="STRING" id="290052.ASU35_05120"/>
<dbReference type="RefSeq" id="WP_058351274.1">
    <property type="nucleotide sequence ID" value="NZ_CABMMD010000002.1"/>
</dbReference>
<dbReference type="Pfam" id="PF12728">
    <property type="entry name" value="HTH_17"/>
    <property type="match status" value="1"/>
</dbReference>
<comment type="caution">
    <text evidence="2">The sequence shown here is derived from an EMBL/GenBank/DDBJ whole genome shotgun (WGS) entry which is preliminary data.</text>
</comment>
<dbReference type="OrthoDB" id="1684751at2"/>